<evidence type="ECO:0000313" key="2">
    <source>
        <dbReference type="Proteomes" id="UP000287519"/>
    </source>
</evidence>
<protein>
    <submittedName>
        <fullName evidence="1">Uncharacterized protein</fullName>
    </submittedName>
</protein>
<proteinExistence type="predicted"/>
<dbReference type="EMBL" id="BHYM01000079">
    <property type="protein sequence ID" value="GCE43575.1"/>
    <property type="molecule type" value="Genomic_DNA"/>
</dbReference>
<dbReference type="Proteomes" id="UP000287519">
    <property type="component" value="Unassembled WGS sequence"/>
</dbReference>
<dbReference type="AlphaFoldDB" id="A0A402CJ60"/>
<keyword evidence="2" id="KW-1185">Reference proteome</keyword>
<sequence>MADAFDSALAATTAGPYKAEGIADDSPFRIEPLRTISDVEEATTA</sequence>
<dbReference type="RefSeq" id="WP_192582077.1">
    <property type="nucleotide sequence ID" value="NZ_BHYM01000079.1"/>
</dbReference>
<organism evidence="1 2">
    <name type="scientific">Rhodococcus wratislaviensis</name>
    <name type="common">Tsukamurella wratislaviensis</name>
    <dbReference type="NCBI Taxonomy" id="44752"/>
    <lineage>
        <taxon>Bacteria</taxon>
        <taxon>Bacillati</taxon>
        <taxon>Actinomycetota</taxon>
        <taxon>Actinomycetes</taxon>
        <taxon>Mycobacteriales</taxon>
        <taxon>Nocardiaceae</taxon>
        <taxon>Rhodococcus</taxon>
    </lineage>
</organism>
<reference evidence="1 2" key="1">
    <citation type="submission" date="2018-11" db="EMBL/GenBank/DDBJ databases">
        <title>Microbial catabolism of amino acid.</title>
        <authorList>
            <person name="Hibi M."/>
            <person name="Ogawa J."/>
        </authorList>
    </citation>
    <scope>NUCLEOTIDE SEQUENCE [LARGE SCALE GENOMIC DNA]</scope>
    <source>
        <strain evidence="1 2">C31-06</strain>
    </source>
</reference>
<accession>A0A402CJ60</accession>
<gene>
    <name evidence="1" type="ORF">Rhow_007805</name>
</gene>
<comment type="caution">
    <text evidence="1">The sequence shown here is derived from an EMBL/GenBank/DDBJ whole genome shotgun (WGS) entry which is preliminary data.</text>
</comment>
<name>A0A402CJ60_RHOWR</name>
<evidence type="ECO:0000313" key="1">
    <source>
        <dbReference type="EMBL" id="GCE43575.1"/>
    </source>
</evidence>